<dbReference type="InterPro" id="IPR033121">
    <property type="entry name" value="PEPTIDASE_A1"/>
</dbReference>
<evidence type="ECO:0000313" key="7">
    <source>
        <dbReference type="Proteomes" id="UP000270230"/>
    </source>
</evidence>
<dbReference type="PROSITE" id="PS50280">
    <property type="entry name" value="SET"/>
    <property type="match status" value="1"/>
</dbReference>
<evidence type="ECO:0000256" key="1">
    <source>
        <dbReference type="ARBA" id="ARBA00007447"/>
    </source>
</evidence>
<dbReference type="AlphaFoldDB" id="A0A3M7C3G1"/>
<keyword evidence="3" id="KW-1133">Transmembrane helix</keyword>
<dbReference type="InterPro" id="IPR034164">
    <property type="entry name" value="Pepsin-like_dom"/>
</dbReference>
<dbReference type="CDD" id="cd05471">
    <property type="entry name" value="pepsin_like"/>
    <property type="match status" value="1"/>
</dbReference>
<feature type="transmembrane region" description="Helical" evidence="3">
    <location>
        <begin position="735"/>
        <end position="757"/>
    </location>
</feature>
<reference evidence="6 7" key="1">
    <citation type="journal article" date="2018" name="BMC Genomics">
        <title>Genomic evidence for intraspecific hybridization in a clonal and extremely halotolerant yeast.</title>
        <authorList>
            <person name="Gostincar C."/>
            <person name="Stajich J.E."/>
            <person name="Zupancic J."/>
            <person name="Zalar P."/>
            <person name="Gunde-Cimerman N."/>
        </authorList>
    </citation>
    <scope>NUCLEOTIDE SEQUENCE [LARGE SCALE GENOMIC DNA]</scope>
    <source>
        <strain evidence="6 7">EXF-151</strain>
    </source>
</reference>
<dbReference type="Gene3D" id="2.40.70.10">
    <property type="entry name" value="Acid Proteases"/>
    <property type="match status" value="2"/>
</dbReference>
<feature type="domain" description="SET" evidence="4">
    <location>
        <begin position="56"/>
        <end position="239"/>
    </location>
</feature>
<dbReference type="OrthoDB" id="4074350at2759"/>
<sequence>MADREKKAGNAPVLYRLVLDDDPLEAAADAAQTVQETNAESRHDKPTSDSTEEAAEDVSGATSTRKHKVDTSSLDGRGVFATEALCPGETIFSEPVLVERPFHLITKKGELTPAFFQYFTDIQNLSLGEKWELLRLHYIVRSDNSELITDVDDLNKRLGRTRKRKNDPICLALGEIGRRACFPFVGLEKLHRLYGGDVIFLNHSCRPNAAAIWDNESRTLTLRALHHIAIDEEICISYIDPCMPRHDRNRYLGFRCRCVECRKKGPHRLLSESRRTTMASGIYWIRRFLAQYPTPGEETSGEERAEWIAGIAGDQDQENALKLARCVLQAARDNEDLVHGELLEAYRAHGPWSSFALQVGTPAQNVRVFASTASTFTWTIGAEGCPPDYVTDCEDSRGSLFLSNESLTWVPNSIFGFGLEQNLGMDVNGNAGFDTVTLDWQGSGGPTVDHSTVFSIANSTYWLGEFGLSPWPTNFTTFDDPQPSFMTQLKSNNTIPSISYGYTAGNQYRLDKVFGSLTLGGYDTNRFTPTNVSFQFYEDQSRDLLVNIRSITTDGGDTDLLPGGQVSAFVDSTVPMIWLPESACKAFEDAFNLTYDEDWQLYLVNDSQHEALTAANPSVTFTLSPNSTGGETVDITLPYGAFDLQVNYPILTNPNTSYYFPLQRAQDDTQYTLGRTFLQEAYLIADYERQNFTIAPCEWDETKIQDTQIATIRSPEDVNAGSDNNDDSSGISSGAIAGVVIGIVAAIAILGALLFLLRRKKKHDQNRRLAELEAKDPSSVAAKTSGESNGGGERNPFISAPLGGELAGSDSEIHELNAPHKPPPQEMDSPYKMDPNKAGYSEMESGEYFGPGKGFAHEIDGAQKGSSGQQEIFEMPGSEVQELAGSEVRRDGKR</sequence>
<evidence type="ECO:0008006" key="8">
    <source>
        <dbReference type="Google" id="ProtNLM"/>
    </source>
</evidence>
<comment type="caution">
    <text evidence="6">The sequence shown here is derived from an EMBL/GenBank/DDBJ whole genome shotgun (WGS) entry which is preliminary data.</text>
</comment>
<gene>
    <name evidence="6" type="ORF">D0865_09265</name>
</gene>
<dbReference type="CDD" id="cd20071">
    <property type="entry name" value="SET_SMYD"/>
    <property type="match status" value="1"/>
</dbReference>
<keyword evidence="3" id="KW-0812">Transmembrane</keyword>
<proteinExistence type="inferred from homology"/>
<dbReference type="EMBL" id="QWIN01000834">
    <property type="protein sequence ID" value="RMY46474.1"/>
    <property type="molecule type" value="Genomic_DNA"/>
</dbReference>
<evidence type="ECO:0000259" key="5">
    <source>
        <dbReference type="PROSITE" id="PS51767"/>
    </source>
</evidence>
<dbReference type="Pfam" id="PF00856">
    <property type="entry name" value="SET"/>
    <property type="match status" value="1"/>
</dbReference>
<evidence type="ECO:0000256" key="2">
    <source>
        <dbReference type="SAM" id="MobiDB-lite"/>
    </source>
</evidence>
<keyword evidence="3" id="KW-0472">Membrane</keyword>
<dbReference type="InterPro" id="IPR050869">
    <property type="entry name" value="H3K4_H4K5_MeTrfase"/>
</dbReference>
<protein>
    <recommendedName>
        <fullName evidence="8">SET domain-containing protein</fullName>
    </recommendedName>
</protein>
<dbReference type="InterPro" id="IPR001461">
    <property type="entry name" value="Aspartic_peptidase_A1"/>
</dbReference>
<dbReference type="InterPro" id="IPR046341">
    <property type="entry name" value="SET_dom_sf"/>
</dbReference>
<dbReference type="InterPro" id="IPR021109">
    <property type="entry name" value="Peptidase_aspartic_dom_sf"/>
</dbReference>
<evidence type="ECO:0000259" key="4">
    <source>
        <dbReference type="PROSITE" id="PS50280"/>
    </source>
</evidence>
<evidence type="ECO:0000256" key="3">
    <source>
        <dbReference type="SAM" id="Phobius"/>
    </source>
</evidence>
<feature type="domain" description="Peptidase A1" evidence="5">
    <location>
        <begin position="353"/>
        <end position="695"/>
    </location>
</feature>
<dbReference type="SUPFAM" id="SSF50630">
    <property type="entry name" value="Acid proteases"/>
    <property type="match status" value="1"/>
</dbReference>
<organism evidence="6 7">
    <name type="scientific">Hortaea werneckii</name>
    <name type="common">Black yeast</name>
    <name type="synonym">Cladosporium werneckii</name>
    <dbReference type="NCBI Taxonomy" id="91943"/>
    <lineage>
        <taxon>Eukaryota</taxon>
        <taxon>Fungi</taxon>
        <taxon>Dikarya</taxon>
        <taxon>Ascomycota</taxon>
        <taxon>Pezizomycotina</taxon>
        <taxon>Dothideomycetes</taxon>
        <taxon>Dothideomycetidae</taxon>
        <taxon>Mycosphaerellales</taxon>
        <taxon>Teratosphaeriaceae</taxon>
        <taxon>Hortaea</taxon>
    </lineage>
</organism>
<dbReference type="SUPFAM" id="SSF82199">
    <property type="entry name" value="SET domain"/>
    <property type="match status" value="1"/>
</dbReference>
<dbReference type="SMART" id="SM00317">
    <property type="entry name" value="SET"/>
    <property type="match status" value="1"/>
</dbReference>
<dbReference type="GO" id="GO:0004190">
    <property type="term" value="F:aspartic-type endopeptidase activity"/>
    <property type="evidence" value="ECO:0007669"/>
    <property type="project" value="InterPro"/>
</dbReference>
<name>A0A3M7C3G1_HORWE</name>
<feature type="region of interest" description="Disordered" evidence="2">
    <location>
        <begin position="29"/>
        <end position="70"/>
    </location>
</feature>
<dbReference type="PANTHER" id="PTHR12197">
    <property type="entry name" value="HISTONE-LYSINE N-METHYLTRANSFERASE SMYD"/>
    <property type="match status" value="1"/>
</dbReference>
<dbReference type="GO" id="GO:0006508">
    <property type="term" value="P:proteolysis"/>
    <property type="evidence" value="ECO:0007669"/>
    <property type="project" value="InterPro"/>
</dbReference>
<dbReference type="Proteomes" id="UP000270230">
    <property type="component" value="Unassembled WGS sequence"/>
</dbReference>
<dbReference type="Gene3D" id="2.170.270.10">
    <property type="entry name" value="SET domain"/>
    <property type="match status" value="1"/>
</dbReference>
<dbReference type="PRINTS" id="PR00792">
    <property type="entry name" value="PEPSIN"/>
</dbReference>
<dbReference type="PROSITE" id="PS51767">
    <property type="entry name" value="PEPTIDASE_A1"/>
    <property type="match status" value="1"/>
</dbReference>
<comment type="similarity">
    <text evidence="1">Belongs to the peptidase A1 family.</text>
</comment>
<accession>A0A3M7C3G1</accession>
<dbReference type="CDD" id="cd12087">
    <property type="entry name" value="TM_EGFR-like"/>
    <property type="match status" value="1"/>
</dbReference>
<feature type="region of interest" description="Disordered" evidence="2">
    <location>
        <begin position="769"/>
        <end position="894"/>
    </location>
</feature>
<dbReference type="Pfam" id="PF00026">
    <property type="entry name" value="Asp"/>
    <property type="match status" value="1"/>
</dbReference>
<evidence type="ECO:0000313" key="6">
    <source>
        <dbReference type="EMBL" id="RMY46474.1"/>
    </source>
</evidence>
<dbReference type="InterPro" id="IPR001214">
    <property type="entry name" value="SET_dom"/>
</dbReference>